<name>A0A7J8E313_MOLMO</name>
<comment type="caution">
    <text evidence="1">The sequence shown here is derived from an EMBL/GenBank/DDBJ whole genome shotgun (WGS) entry which is preliminary data.</text>
</comment>
<dbReference type="InParanoid" id="A0A7J8E313"/>
<accession>A0A7J8E313</accession>
<dbReference type="Proteomes" id="UP000550707">
    <property type="component" value="Unassembled WGS sequence"/>
</dbReference>
<dbReference type="EMBL" id="JACASF010000015">
    <property type="protein sequence ID" value="KAF6429794.1"/>
    <property type="molecule type" value="Genomic_DNA"/>
</dbReference>
<keyword evidence="2" id="KW-1185">Reference proteome</keyword>
<evidence type="ECO:0000313" key="2">
    <source>
        <dbReference type="Proteomes" id="UP000550707"/>
    </source>
</evidence>
<sequence length="177" mass="20558">MTQMKEQEKSLGSLSILIVLNSAFGRAYTRINSKWIKDLNVTHESIKILEETVGNKISDMVRSRIFTDTLPKATETKEKMNTWDYIKLKSFCTAKDTIIKMERQPTVSKGIIANDISDKGLISKIYRVLTQLNKRKTKNPIKKWAEELNRHLSKQNIQRAKKHEEMLNITNHQRDAN</sequence>
<gene>
    <name evidence="1" type="ORF">HJG59_009090</name>
</gene>
<dbReference type="AlphaFoldDB" id="A0A7J8E313"/>
<reference evidence="1 2" key="1">
    <citation type="journal article" date="2020" name="Nature">
        <title>Six reference-quality genomes reveal evolution of bat adaptations.</title>
        <authorList>
            <person name="Jebb D."/>
            <person name="Huang Z."/>
            <person name="Pippel M."/>
            <person name="Hughes G.M."/>
            <person name="Lavrichenko K."/>
            <person name="Devanna P."/>
            <person name="Winkler S."/>
            <person name="Jermiin L.S."/>
            <person name="Skirmuntt E.C."/>
            <person name="Katzourakis A."/>
            <person name="Burkitt-Gray L."/>
            <person name="Ray D.A."/>
            <person name="Sullivan K.A.M."/>
            <person name="Roscito J.G."/>
            <person name="Kirilenko B.M."/>
            <person name="Davalos L.M."/>
            <person name="Corthals A.P."/>
            <person name="Power M.L."/>
            <person name="Jones G."/>
            <person name="Ransome R.D."/>
            <person name="Dechmann D.K.N."/>
            <person name="Locatelli A.G."/>
            <person name="Puechmaille S.J."/>
            <person name="Fedrigo O."/>
            <person name="Jarvis E.D."/>
            <person name="Hiller M."/>
            <person name="Vernes S.C."/>
            <person name="Myers E.W."/>
            <person name="Teeling E.C."/>
        </authorList>
    </citation>
    <scope>NUCLEOTIDE SEQUENCE [LARGE SCALE GENOMIC DNA]</scope>
    <source>
        <strain evidence="1">MMolMol1</strain>
        <tissue evidence="1">Muscle</tissue>
    </source>
</reference>
<protein>
    <submittedName>
        <fullName evidence="1">Uncharacterized protein</fullName>
    </submittedName>
</protein>
<evidence type="ECO:0000313" key="1">
    <source>
        <dbReference type="EMBL" id="KAF6429794.1"/>
    </source>
</evidence>
<proteinExistence type="predicted"/>
<organism evidence="1 2">
    <name type="scientific">Molossus molossus</name>
    <name type="common">Pallas' mastiff bat</name>
    <name type="synonym">Vespertilio molossus</name>
    <dbReference type="NCBI Taxonomy" id="27622"/>
    <lineage>
        <taxon>Eukaryota</taxon>
        <taxon>Metazoa</taxon>
        <taxon>Chordata</taxon>
        <taxon>Craniata</taxon>
        <taxon>Vertebrata</taxon>
        <taxon>Euteleostomi</taxon>
        <taxon>Mammalia</taxon>
        <taxon>Eutheria</taxon>
        <taxon>Laurasiatheria</taxon>
        <taxon>Chiroptera</taxon>
        <taxon>Yangochiroptera</taxon>
        <taxon>Molossidae</taxon>
        <taxon>Molossus</taxon>
    </lineage>
</organism>